<keyword evidence="2 4" id="KW-0067">ATP-binding</keyword>
<accession>A0ABS4NKU1</accession>
<dbReference type="InterPro" id="IPR003439">
    <property type="entry name" value="ABC_transporter-like_ATP-bd"/>
</dbReference>
<dbReference type="InterPro" id="IPR017871">
    <property type="entry name" value="ABC_transporter-like_CS"/>
</dbReference>
<dbReference type="EMBL" id="JAGGLV010000001">
    <property type="protein sequence ID" value="MBP2110106.1"/>
    <property type="molecule type" value="Genomic_DNA"/>
</dbReference>
<sequence>MGLTEEPVISIEGLWMNYSDRMVLRGIDLKVYRGQIIGYIGPNGAGKSTTVKIMLGLVEGYNGTIRIFGRDISDGDTAYKKRIGYVPEVAELYDSLTAREYLTFTGELYGLKQADADDKARKLMGLLGMEKAYDMRIASYSKGMKQKVLLIASMLHDPDILFLDEPLSGLDANSVMVVKEIFATLAARGKTIFYSSHIMDVVERISSRIILLDGGDIVADGTFTQLREQSREGSLEEIFNQLTGFDQYRDIASEFVAVIGEGAGHE</sequence>
<keyword evidence="1" id="KW-0547">Nucleotide-binding</keyword>
<dbReference type="Pfam" id="PF00005">
    <property type="entry name" value="ABC_tran"/>
    <property type="match status" value="1"/>
</dbReference>
<dbReference type="InterPro" id="IPR003593">
    <property type="entry name" value="AAA+_ATPase"/>
</dbReference>
<dbReference type="RefSeq" id="WP_076080960.1">
    <property type="nucleotide sequence ID" value="NZ_JAGGLV010000001.1"/>
</dbReference>
<evidence type="ECO:0000256" key="1">
    <source>
        <dbReference type="ARBA" id="ARBA00022741"/>
    </source>
</evidence>
<evidence type="ECO:0000256" key="2">
    <source>
        <dbReference type="ARBA" id="ARBA00022840"/>
    </source>
</evidence>
<dbReference type="PROSITE" id="PS00211">
    <property type="entry name" value="ABC_TRANSPORTER_1"/>
    <property type="match status" value="1"/>
</dbReference>
<dbReference type="SMART" id="SM00382">
    <property type="entry name" value="AAA"/>
    <property type="match status" value="1"/>
</dbReference>
<dbReference type="PROSITE" id="PS50893">
    <property type="entry name" value="ABC_TRANSPORTER_2"/>
    <property type="match status" value="1"/>
</dbReference>
<feature type="domain" description="ABC transporter" evidence="3">
    <location>
        <begin position="9"/>
        <end position="239"/>
    </location>
</feature>
<dbReference type="PANTHER" id="PTHR43613:SF1">
    <property type="entry name" value="ABC TRANSPORTER, ATP-BINDING PROTEIN"/>
    <property type="match status" value="1"/>
</dbReference>
<dbReference type="CDD" id="cd03230">
    <property type="entry name" value="ABC_DR_subfamily_A"/>
    <property type="match status" value="1"/>
</dbReference>
<gene>
    <name evidence="4" type="ORF">J2Z70_000245</name>
</gene>
<protein>
    <submittedName>
        <fullName evidence="4">ABC-2 type transport system ATP-binding protein</fullName>
    </submittedName>
</protein>
<dbReference type="Proteomes" id="UP000773462">
    <property type="component" value="Unassembled WGS sequence"/>
</dbReference>
<evidence type="ECO:0000313" key="5">
    <source>
        <dbReference type="Proteomes" id="UP000773462"/>
    </source>
</evidence>
<keyword evidence="5" id="KW-1185">Reference proteome</keyword>
<proteinExistence type="predicted"/>
<evidence type="ECO:0000313" key="4">
    <source>
        <dbReference type="EMBL" id="MBP2110106.1"/>
    </source>
</evidence>
<dbReference type="GO" id="GO:0005524">
    <property type="term" value="F:ATP binding"/>
    <property type="evidence" value="ECO:0007669"/>
    <property type="project" value="UniProtKB-KW"/>
</dbReference>
<dbReference type="SUPFAM" id="SSF52540">
    <property type="entry name" value="P-loop containing nucleoside triphosphate hydrolases"/>
    <property type="match status" value="1"/>
</dbReference>
<dbReference type="Gene3D" id="3.40.50.300">
    <property type="entry name" value="P-loop containing nucleotide triphosphate hydrolases"/>
    <property type="match status" value="1"/>
</dbReference>
<dbReference type="PANTHER" id="PTHR43613">
    <property type="entry name" value="ABC TRANSPORTER, ATP-BINDING PROTEIN"/>
    <property type="match status" value="1"/>
</dbReference>
<name>A0ABS4NKU1_9BACL</name>
<dbReference type="InterPro" id="IPR027417">
    <property type="entry name" value="P-loop_NTPase"/>
</dbReference>
<reference evidence="4 5" key="1">
    <citation type="submission" date="2021-03" db="EMBL/GenBank/DDBJ databases">
        <title>Genomic Encyclopedia of Type Strains, Phase IV (KMG-IV): sequencing the most valuable type-strain genomes for metagenomic binning, comparative biology and taxonomic classification.</title>
        <authorList>
            <person name="Goeker M."/>
        </authorList>
    </citation>
    <scope>NUCLEOTIDE SEQUENCE [LARGE SCALE GENOMIC DNA]</scope>
    <source>
        <strain evidence="4 5">DSM 101953</strain>
    </source>
</reference>
<organism evidence="4 5">
    <name type="scientific">Paenibacillus silagei</name>
    <dbReference type="NCBI Taxonomy" id="1670801"/>
    <lineage>
        <taxon>Bacteria</taxon>
        <taxon>Bacillati</taxon>
        <taxon>Bacillota</taxon>
        <taxon>Bacilli</taxon>
        <taxon>Bacillales</taxon>
        <taxon>Paenibacillaceae</taxon>
        <taxon>Paenibacillus</taxon>
    </lineage>
</organism>
<comment type="caution">
    <text evidence="4">The sequence shown here is derived from an EMBL/GenBank/DDBJ whole genome shotgun (WGS) entry which is preliminary data.</text>
</comment>
<evidence type="ECO:0000259" key="3">
    <source>
        <dbReference type="PROSITE" id="PS50893"/>
    </source>
</evidence>